<name>A0A0P7BDL4_9BACT</name>
<reference evidence="2 3" key="1">
    <citation type="submission" date="2015-07" db="EMBL/GenBank/DDBJ databases">
        <title>The draft genome sequence of Leadbetterella sp. JN14-9.</title>
        <authorList>
            <person name="Liu Y."/>
            <person name="Du J."/>
            <person name="Shao Z."/>
        </authorList>
    </citation>
    <scope>NUCLEOTIDE SEQUENCE [LARGE SCALE GENOMIC DNA]</scope>
    <source>
        <strain evidence="2 3">JN14-9</strain>
    </source>
</reference>
<evidence type="ECO:0000313" key="2">
    <source>
        <dbReference type="EMBL" id="KPM48823.1"/>
    </source>
</evidence>
<dbReference type="Proteomes" id="UP000050454">
    <property type="component" value="Unassembled WGS sequence"/>
</dbReference>
<accession>A0A0P7BDL4</accession>
<protein>
    <recommendedName>
        <fullName evidence="1">DUF6916 domain-containing protein</fullName>
    </recommendedName>
</protein>
<dbReference type="STRING" id="1605367.AFM12_09620"/>
<gene>
    <name evidence="2" type="ORF">AFM12_09620</name>
</gene>
<dbReference type="Pfam" id="PF21880">
    <property type="entry name" value="DUF6916"/>
    <property type="match status" value="1"/>
</dbReference>
<organism evidence="2 3">
    <name type="scientific">Jiulongibacter sediminis</name>
    <dbReference type="NCBI Taxonomy" id="1605367"/>
    <lineage>
        <taxon>Bacteria</taxon>
        <taxon>Pseudomonadati</taxon>
        <taxon>Bacteroidota</taxon>
        <taxon>Cytophagia</taxon>
        <taxon>Cytophagales</taxon>
        <taxon>Leadbetterellaceae</taxon>
        <taxon>Jiulongibacter</taxon>
    </lineage>
</organism>
<dbReference type="InterPro" id="IPR054209">
    <property type="entry name" value="DUF6916"/>
</dbReference>
<sequence length="125" mass="14254">MKRRTFITQVGLVSGAFSFGVNSSYGKQKTIVEIAELKHSKFQNLIGKEFKLGLDETEVSIHLKDVFVGKENSFKTPFILSFEAKDCLIHEGIYLVTFPDGRQMEVYLEQKRFQGGVERIEAVFN</sequence>
<dbReference type="EMBL" id="LGTQ01000006">
    <property type="protein sequence ID" value="KPM48823.1"/>
    <property type="molecule type" value="Genomic_DNA"/>
</dbReference>
<dbReference type="RefSeq" id="WP_055147232.1">
    <property type="nucleotide sequence ID" value="NZ_JXSZ01000006.1"/>
</dbReference>
<dbReference type="AlphaFoldDB" id="A0A0P7BDL4"/>
<evidence type="ECO:0000313" key="3">
    <source>
        <dbReference type="Proteomes" id="UP000050454"/>
    </source>
</evidence>
<proteinExistence type="predicted"/>
<feature type="domain" description="DUF6916" evidence="1">
    <location>
        <begin position="37"/>
        <end position="124"/>
    </location>
</feature>
<evidence type="ECO:0000259" key="1">
    <source>
        <dbReference type="Pfam" id="PF21880"/>
    </source>
</evidence>
<comment type="caution">
    <text evidence="2">The sequence shown here is derived from an EMBL/GenBank/DDBJ whole genome shotgun (WGS) entry which is preliminary data.</text>
</comment>
<keyword evidence="3" id="KW-1185">Reference proteome</keyword>